<evidence type="ECO:0000259" key="5">
    <source>
        <dbReference type="PROSITE" id="PS50977"/>
    </source>
</evidence>
<feature type="DNA-binding region" description="H-T-H motif" evidence="4">
    <location>
        <begin position="39"/>
        <end position="58"/>
    </location>
</feature>
<feature type="domain" description="HTH tetR-type" evidence="5">
    <location>
        <begin position="16"/>
        <end position="76"/>
    </location>
</feature>
<sequence>MSIKSNDTPRIRRSPEESRANILAAAEQLLVEQGPQSLRLADVAKAAGVANATVLHHFGSIDAVQQALMEQMIGELVDSIMAIEIPADAPVEARAVGLKTLFDALETPGAARLAAWLELTDETSRLTVVREAVQDVAQKKISQAGVPEDVAEDMILLSVTLALGVGLFGPSLGRLIGKPEGRARELTLQMLLANFQRLAGGRGAKKVRTEPVRLRIPMVCRVDHR</sequence>
<dbReference type="GO" id="GO:0000976">
    <property type="term" value="F:transcription cis-regulatory region binding"/>
    <property type="evidence" value="ECO:0007669"/>
    <property type="project" value="TreeGrafter"/>
</dbReference>
<evidence type="ECO:0000313" key="6">
    <source>
        <dbReference type="EMBL" id="HAE27872.1"/>
    </source>
</evidence>
<dbReference type="PROSITE" id="PS50977">
    <property type="entry name" value="HTH_TETR_2"/>
    <property type="match status" value="1"/>
</dbReference>
<organism evidence="6 7">
    <name type="scientific">Hyphomonas adhaerens</name>
    <dbReference type="NCBI Taxonomy" id="81029"/>
    <lineage>
        <taxon>Bacteria</taxon>
        <taxon>Pseudomonadati</taxon>
        <taxon>Pseudomonadota</taxon>
        <taxon>Alphaproteobacteria</taxon>
        <taxon>Hyphomonadales</taxon>
        <taxon>Hyphomonadaceae</taxon>
        <taxon>Hyphomonas</taxon>
    </lineage>
</organism>
<comment type="caution">
    <text evidence="6">The sequence shown here is derived from an EMBL/GenBank/DDBJ whole genome shotgun (WGS) entry which is preliminary data.</text>
</comment>
<dbReference type="PRINTS" id="PR00455">
    <property type="entry name" value="HTHTETR"/>
</dbReference>
<keyword evidence="2 4" id="KW-0238">DNA-binding</keyword>
<dbReference type="Proteomes" id="UP000259610">
    <property type="component" value="Unassembled WGS sequence"/>
</dbReference>
<evidence type="ECO:0000256" key="4">
    <source>
        <dbReference type="PROSITE-ProRule" id="PRU00335"/>
    </source>
</evidence>
<dbReference type="GO" id="GO:0003700">
    <property type="term" value="F:DNA-binding transcription factor activity"/>
    <property type="evidence" value="ECO:0007669"/>
    <property type="project" value="TreeGrafter"/>
</dbReference>
<dbReference type="InterPro" id="IPR009057">
    <property type="entry name" value="Homeodomain-like_sf"/>
</dbReference>
<dbReference type="PANTHER" id="PTHR30055">
    <property type="entry name" value="HTH-TYPE TRANSCRIPTIONAL REGULATOR RUTR"/>
    <property type="match status" value="1"/>
</dbReference>
<keyword evidence="3" id="KW-0804">Transcription</keyword>
<evidence type="ECO:0000256" key="1">
    <source>
        <dbReference type="ARBA" id="ARBA00023015"/>
    </source>
</evidence>
<name>A0A3B9GZK2_9PROT</name>
<reference evidence="6 7" key="1">
    <citation type="journal article" date="2018" name="Nat. Biotechnol.">
        <title>A standardized bacterial taxonomy based on genome phylogeny substantially revises the tree of life.</title>
        <authorList>
            <person name="Parks D.H."/>
            <person name="Chuvochina M."/>
            <person name="Waite D.W."/>
            <person name="Rinke C."/>
            <person name="Skarshewski A."/>
            <person name="Chaumeil P.A."/>
            <person name="Hugenholtz P."/>
        </authorList>
    </citation>
    <scope>NUCLEOTIDE SEQUENCE [LARGE SCALE GENOMIC DNA]</scope>
    <source>
        <strain evidence="6">UBA8733</strain>
    </source>
</reference>
<keyword evidence="1" id="KW-0805">Transcription regulation</keyword>
<dbReference type="SUPFAM" id="SSF46689">
    <property type="entry name" value="Homeodomain-like"/>
    <property type="match status" value="1"/>
</dbReference>
<dbReference type="EMBL" id="DMAN01000270">
    <property type="protein sequence ID" value="HAE27872.1"/>
    <property type="molecule type" value="Genomic_DNA"/>
</dbReference>
<dbReference type="InterPro" id="IPR001647">
    <property type="entry name" value="HTH_TetR"/>
</dbReference>
<gene>
    <name evidence="6" type="ORF">DCG58_11985</name>
</gene>
<evidence type="ECO:0000256" key="3">
    <source>
        <dbReference type="ARBA" id="ARBA00023163"/>
    </source>
</evidence>
<dbReference type="Pfam" id="PF00440">
    <property type="entry name" value="TetR_N"/>
    <property type="match status" value="1"/>
</dbReference>
<dbReference type="InterPro" id="IPR050109">
    <property type="entry name" value="HTH-type_TetR-like_transc_reg"/>
</dbReference>
<protein>
    <submittedName>
        <fullName evidence="6">TetR/AcrR family transcriptional regulator</fullName>
    </submittedName>
</protein>
<dbReference type="PANTHER" id="PTHR30055:SF234">
    <property type="entry name" value="HTH-TYPE TRANSCRIPTIONAL REGULATOR BETI"/>
    <property type="match status" value="1"/>
</dbReference>
<evidence type="ECO:0000256" key="2">
    <source>
        <dbReference type="ARBA" id="ARBA00023125"/>
    </source>
</evidence>
<dbReference type="Gene3D" id="1.10.357.10">
    <property type="entry name" value="Tetracycline Repressor, domain 2"/>
    <property type="match status" value="1"/>
</dbReference>
<dbReference type="AlphaFoldDB" id="A0A3B9GZK2"/>
<proteinExistence type="predicted"/>
<accession>A0A3B9GZK2</accession>
<evidence type="ECO:0000313" key="7">
    <source>
        <dbReference type="Proteomes" id="UP000259610"/>
    </source>
</evidence>